<evidence type="ECO:0000256" key="2">
    <source>
        <dbReference type="ARBA" id="ARBA00004651"/>
    </source>
</evidence>
<evidence type="ECO:0000256" key="13">
    <source>
        <dbReference type="SAM" id="Phobius"/>
    </source>
</evidence>
<evidence type="ECO:0000256" key="7">
    <source>
        <dbReference type="ARBA" id="ARBA00022475"/>
    </source>
</evidence>
<evidence type="ECO:0000256" key="5">
    <source>
        <dbReference type="ARBA" id="ARBA00022448"/>
    </source>
</evidence>
<dbReference type="STRING" id="1423810.FD19_GL000885"/>
<evidence type="ECO:0000313" key="15">
    <source>
        <dbReference type="Proteomes" id="UP000051789"/>
    </source>
</evidence>
<dbReference type="AlphaFoldDB" id="A0A0R2C6X4"/>
<feature type="transmembrane region" description="Helical" evidence="13">
    <location>
        <begin position="170"/>
        <end position="190"/>
    </location>
</feature>
<keyword evidence="7" id="KW-1003">Cell membrane</keyword>
<evidence type="ECO:0000256" key="9">
    <source>
        <dbReference type="ARBA" id="ARBA00022989"/>
    </source>
</evidence>
<sequence>MDKGGISLRTLTKGNPIKLVVLFTIPLLIGNVFQQLYSFMDALIVGRTIGVNALAAVGATGSLTFLVIGFAQGTSSGLAIPTAQAYGARDFRGVRRSFVASIWLAIIITVIGTALSVTFTVPLLHLMQTPASIVHQSASFVRVIFMGFGASMAFNVLSNQIRALGDSRTPLIFLVLSTIVNILLELLFILKLHMGVAGAGWATVTAQVFSSLCCWWYIRRRIPMLVVRRHDMTFDLVEVRKQMTIALPMGFQQSIIAIGAVIIQVMLNTLGTDAVAAYTAAGRIDQLASLPAASFGVTMATYAAQNKGAREFGRIRQGIHQTMALNMTTSAILGALIIIFGRPLVNLFLGNGVLHVTALAQTYFHFNASMYWFLALLFTVRYTLQGLGQTLVPTLAGVFELVMRIFAGVILVTSLGFTGAAMANPLAWIGSVSVLIASYLRTMRRLKEQELAKAAAQ</sequence>
<keyword evidence="10" id="KW-0406">Ion transport</keyword>
<proteinExistence type="inferred from homology"/>
<gene>
    <name evidence="14" type="ORF">FD19_GL000885</name>
</gene>
<reference evidence="14 15" key="1">
    <citation type="journal article" date="2015" name="Genome Announc.">
        <title>Expanding the biotechnology potential of lactobacilli through comparative genomics of 213 strains and associated genera.</title>
        <authorList>
            <person name="Sun Z."/>
            <person name="Harris H.M."/>
            <person name="McCann A."/>
            <person name="Guo C."/>
            <person name="Argimon S."/>
            <person name="Zhang W."/>
            <person name="Yang X."/>
            <person name="Jeffery I.B."/>
            <person name="Cooney J.C."/>
            <person name="Kagawa T.F."/>
            <person name="Liu W."/>
            <person name="Song Y."/>
            <person name="Salvetti E."/>
            <person name="Wrobel A."/>
            <person name="Rasinkangas P."/>
            <person name="Parkhill J."/>
            <person name="Rea M.C."/>
            <person name="O'Sullivan O."/>
            <person name="Ritari J."/>
            <person name="Douillard F.P."/>
            <person name="Paul Ross R."/>
            <person name="Yang R."/>
            <person name="Briner A.E."/>
            <person name="Felis G.E."/>
            <person name="de Vos W.M."/>
            <person name="Barrangou R."/>
            <person name="Klaenhammer T.R."/>
            <person name="Caufield P.W."/>
            <person name="Cui Y."/>
            <person name="Zhang H."/>
            <person name="O'Toole P.W."/>
        </authorList>
    </citation>
    <scope>NUCLEOTIDE SEQUENCE [LARGE SCALE GENOMIC DNA]</scope>
    <source>
        <strain evidence="14 15">DSM 22698</strain>
    </source>
</reference>
<dbReference type="GO" id="GO:0005886">
    <property type="term" value="C:plasma membrane"/>
    <property type="evidence" value="ECO:0007669"/>
    <property type="project" value="UniProtKB-SubCell"/>
</dbReference>
<dbReference type="NCBIfam" id="TIGR00797">
    <property type="entry name" value="matE"/>
    <property type="match status" value="1"/>
</dbReference>
<dbReference type="GO" id="GO:0006811">
    <property type="term" value="P:monoatomic ion transport"/>
    <property type="evidence" value="ECO:0007669"/>
    <property type="project" value="UniProtKB-KW"/>
</dbReference>
<feature type="transmembrane region" description="Helical" evidence="13">
    <location>
        <begin position="245"/>
        <end position="267"/>
    </location>
</feature>
<feature type="transmembrane region" description="Helical" evidence="13">
    <location>
        <begin position="196"/>
        <end position="218"/>
    </location>
</feature>
<evidence type="ECO:0000256" key="4">
    <source>
        <dbReference type="ARBA" id="ARBA00020268"/>
    </source>
</evidence>
<feature type="transmembrane region" description="Helical" evidence="13">
    <location>
        <begin position="98"/>
        <end position="119"/>
    </location>
</feature>
<dbReference type="InterPro" id="IPR050222">
    <property type="entry name" value="MATE_MdtK"/>
</dbReference>
<feature type="transmembrane region" description="Helical" evidence="13">
    <location>
        <begin position="391"/>
        <end position="415"/>
    </location>
</feature>
<feature type="transmembrane region" description="Helical" evidence="13">
    <location>
        <begin position="49"/>
        <end position="71"/>
    </location>
</feature>
<name>A0A0R2C6X4_9LACO</name>
<comment type="function">
    <text evidence="1">Multidrug efflux pump.</text>
</comment>
<feature type="transmembrane region" description="Helical" evidence="13">
    <location>
        <begin position="287"/>
        <end position="304"/>
    </location>
</feature>
<comment type="subcellular location">
    <subcellularLocation>
        <location evidence="2">Cell membrane</location>
        <topology evidence="2">Multi-pass membrane protein</topology>
    </subcellularLocation>
</comment>
<evidence type="ECO:0000256" key="12">
    <source>
        <dbReference type="ARBA" id="ARBA00031636"/>
    </source>
</evidence>
<keyword evidence="11 13" id="KW-0472">Membrane</keyword>
<keyword evidence="9 13" id="KW-1133">Transmembrane helix</keyword>
<keyword evidence="5" id="KW-0813">Transport</keyword>
<organism evidence="14 15">
    <name type="scientific">Lacticaseibacillus thailandensis DSM 22698 = JCM 13996</name>
    <dbReference type="NCBI Taxonomy" id="1423810"/>
    <lineage>
        <taxon>Bacteria</taxon>
        <taxon>Bacillati</taxon>
        <taxon>Bacillota</taxon>
        <taxon>Bacilli</taxon>
        <taxon>Lactobacillales</taxon>
        <taxon>Lactobacillaceae</taxon>
        <taxon>Lacticaseibacillus</taxon>
    </lineage>
</organism>
<dbReference type="Pfam" id="PF01554">
    <property type="entry name" value="MatE"/>
    <property type="match status" value="2"/>
</dbReference>
<keyword evidence="15" id="KW-1185">Reference proteome</keyword>
<dbReference type="PANTHER" id="PTHR43298">
    <property type="entry name" value="MULTIDRUG RESISTANCE PROTEIN NORM-RELATED"/>
    <property type="match status" value="1"/>
</dbReference>
<evidence type="ECO:0000313" key="14">
    <source>
        <dbReference type="EMBL" id="KRM87384.1"/>
    </source>
</evidence>
<dbReference type="PATRIC" id="fig|1423810.4.peg.912"/>
<accession>A0A0R2C6X4</accession>
<dbReference type="PIRSF" id="PIRSF006603">
    <property type="entry name" value="DinF"/>
    <property type="match status" value="1"/>
</dbReference>
<evidence type="ECO:0000256" key="1">
    <source>
        <dbReference type="ARBA" id="ARBA00003408"/>
    </source>
</evidence>
<feature type="transmembrane region" description="Helical" evidence="13">
    <location>
        <begin position="20"/>
        <end position="37"/>
    </location>
</feature>
<keyword evidence="8 13" id="KW-0812">Transmembrane</keyword>
<evidence type="ECO:0000256" key="10">
    <source>
        <dbReference type="ARBA" id="ARBA00023065"/>
    </source>
</evidence>
<comment type="caution">
    <text evidence="14">The sequence shown here is derived from an EMBL/GenBank/DDBJ whole genome shotgun (WGS) entry which is preliminary data.</text>
</comment>
<dbReference type="PANTHER" id="PTHR43298:SF2">
    <property type="entry name" value="FMN_FAD EXPORTER YEEO-RELATED"/>
    <property type="match status" value="1"/>
</dbReference>
<feature type="transmembrane region" description="Helical" evidence="13">
    <location>
        <begin position="421"/>
        <end position="440"/>
    </location>
</feature>
<dbReference type="GO" id="GO:0015297">
    <property type="term" value="F:antiporter activity"/>
    <property type="evidence" value="ECO:0007669"/>
    <property type="project" value="UniProtKB-KW"/>
</dbReference>
<keyword evidence="6" id="KW-0050">Antiport</keyword>
<dbReference type="InterPro" id="IPR048279">
    <property type="entry name" value="MdtK-like"/>
</dbReference>
<dbReference type="Proteomes" id="UP000051789">
    <property type="component" value="Unassembled WGS sequence"/>
</dbReference>
<dbReference type="InterPro" id="IPR002528">
    <property type="entry name" value="MATE_fam"/>
</dbReference>
<dbReference type="EMBL" id="AYZK01000002">
    <property type="protein sequence ID" value="KRM87384.1"/>
    <property type="molecule type" value="Genomic_DNA"/>
</dbReference>
<evidence type="ECO:0000256" key="11">
    <source>
        <dbReference type="ARBA" id="ARBA00023136"/>
    </source>
</evidence>
<evidence type="ECO:0000256" key="8">
    <source>
        <dbReference type="ARBA" id="ARBA00022692"/>
    </source>
</evidence>
<dbReference type="CDD" id="cd13138">
    <property type="entry name" value="MATE_yoeA_like"/>
    <property type="match status" value="1"/>
</dbReference>
<dbReference type="GO" id="GO:0042910">
    <property type="term" value="F:xenobiotic transmembrane transporter activity"/>
    <property type="evidence" value="ECO:0007669"/>
    <property type="project" value="InterPro"/>
</dbReference>
<evidence type="ECO:0000256" key="6">
    <source>
        <dbReference type="ARBA" id="ARBA00022449"/>
    </source>
</evidence>
<evidence type="ECO:0000256" key="3">
    <source>
        <dbReference type="ARBA" id="ARBA00010199"/>
    </source>
</evidence>
<feature type="transmembrane region" description="Helical" evidence="13">
    <location>
        <begin position="364"/>
        <end position="384"/>
    </location>
</feature>
<feature type="transmembrane region" description="Helical" evidence="13">
    <location>
        <begin position="139"/>
        <end position="158"/>
    </location>
</feature>
<feature type="transmembrane region" description="Helical" evidence="13">
    <location>
        <begin position="324"/>
        <end position="344"/>
    </location>
</feature>
<protein>
    <recommendedName>
        <fullName evidence="4">Probable multidrug resistance protein NorM</fullName>
    </recommendedName>
    <alternativeName>
        <fullName evidence="12">Multidrug-efflux transporter</fullName>
    </alternativeName>
</protein>
<comment type="similarity">
    <text evidence="3">Belongs to the multi antimicrobial extrusion (MATE) (TC 2.A.66.1) family.</text>
</comment>